<dbReference type="EMBL" id="OZ021736">
    <property type="protein sequence ID" value="CAK9315900.1"/>
    <property type="molecule type" value="Genomic_DNA"/>
</dbReference>
<gene>
    <name evidence="2" type="ORF">CITCOLO1_LOCUS7740</name>
</gene>
<keyword evidence="1" id="KW-0812">Transmembrane</keyword>
<proteinExistence type="predicted"/>
<keyword evidence="1" id="KW-0472">Membrane</keyword>
<keyword evidence="3" id="KW-1185">Reference proteome</keyword>
<evidence type="ECO:0000256" key="1">
    <source>
        <dbReference type="SAM" id="Phobius"/>
    </source>
</evidence>
<organism evidence="2 3">
    <name type="scientific">Citrullus colocynthis</name>
    <name type="common">colocynth</name>
    <dbReference type="NCBI Taxonomy" id="252529"/>
    <lineage>
        <taxon>Eukaryota</taxon>
        <taxon>Viridiplantae</taxon>
        <taxon>Streptophyta</taxon>
        <taxon>Embryophyta</taxon>
        <taxon>Tracheophyta</taxon>
        <taxon>Spermatophyta</taxon>
        <taxon>Magnoliopsida</taxon>
        <taxon>eudicotyledons</taxon>
        <taxon>Gunneridae</taxon>
        <taxon>Pentapetalae</taxon>
        <taxon>rosids</taxon>
        <taxon>fabids</taxon>
        <taxon>Cucurbitales</taxon>
        <taxon>Cucurbitaceae</taxon>
        <taxon>Benincaseae</taxon>
        <taxon>Citrullus</taxon>
    </lineage>
</organism>
<evidence type="ECO:0000313" key="2">
    <source>
        <dbReference type="EMBL" id="CAK9315900.1"/>
    </source>
</evidence>
<dbReference type="Proteomes" id="UP001642487">
    <property type="component" value="Chromosome 2"/>
</dbReference>
<accession>A0ABP0Y614</accession>
<name>A0ABP0Y614_9ROSI</name>
<protein>
    <submittedName>
        <fullName evidence="2">Uncharacterized protein</fullName>
    </submittedName>
</protein>
<sequence length="66" mass="7992">MIRKSFLAFYFKFSETPLEFGKRWSVTVRVRFISALASRVFAVRFHTTIFNLPLFLFLLVFLFSWF</sequence>
<feature type="transmembrane region" description="Helical" evidence="1">
    <location>
        <begin position="41"/>
        <end position="65"/>
    </location>
</feature>
<evidence type="ECO:0000313" key="3">
    <source>
        <dbReference type="Proteomes" id="UP001642487"/>
    </source>
</evidence>
<keyword evidence="1" id="KW-1133">Transmembrane helix</keyword>
<reference evidence="2 3" key="1">
    <citation type="submission" date="2024-03" db="EMBL/GenBank/DDBJ databases">
        <authorList>
            <person name="Gkanogiannis A."/>
            <person name="Becerra Lopez-Lavalle L."/>
        </authorList>
    </citation>
    <scope>NUCLEOTIDE SEQUENCE [LARGE SCALE GENOMIC DNA]</scope>
</reference>